<proteinExistence type="predicted"/>
<sequence>MFLHKLTLWLRVVWHIALYKCQISKKLVLAQSLNRKNHGLATCVSPIFITIQFKFPQFLVKFDPRPSCTRSSKKSGKHRSSFSRYSEAAKVVAAILFLGKFYLVTLLRY</sequence>
<dbReference type="EnsemblMetazoa" id="Aqu2.1.27487_001">
    <property type="protein sequence ID" value="Aqu2.1.27487_001"/>
    <property type="gene ID" value="Aqu2.1.27487"/>
</dbReference>
<reference evidence="2" key="1">
    <citation type="submission" date="2017-05" db="UniProtKB">
        <authorList>
            <consortium name="EnsemblMetazoa"/>
        </authorList>
    </citation>
    <scope>IDENTIFICATION</scope>
</reference>
<protein>
    <submittedName>
        <fullName evidence="2">Uncharacterized protein</fullName>
    </submittedName>
</protein>
<evidence type="ECO:0000256" key="1">
    <source>
        <dbReference type="SAM" id="SignalP"/>
    </source>
</evidence>
<evidence type="ECO:0000313" key="2">
    <source>
        <dbReference type="EnsemblMetazoa" id="Aqu2.1.27487_001"/>
    </source>
</evidence>
<keyword evidence="1" id="KW-0732">Signal</keyword>
<feature type="chain" id="PRO_5010882639" evidence="1">
    <location>
        <begin position="22"/>
        <end position="109"/>
    </location>
</feature>
<organism evidence="2">
    <name type="scientific">Amphimedon queenslandica</name>
    <name type="common">Sponge</name>
    <dbReference type="NCBI Taxonomy" id="400682"/>
    <lineage>
        <taxon>Eukaryota</taxon>
        <taxon>Metazoa</taxon>
        <taxon>Porifera</taxon>
        <taxon>Demospongiae</taxon>
        <taxon>Heteroscleromorpha</taxon>
        <taxon>Haplosclerida</taxon>
        <taxon>Niphatidae</taxon>
        <taxon>Amphimedon</taxon>
    </lineage>
</organism>
<dbReference type="AlphaFoldDB" id="A0A1X7UI95"/>
<feature type="signal peptide" evidence="1">
    <location>
        <begin position="1"/>
        <end position="21"/>
    </location>
</feature>
<dbReference type="InParanoid" id="A0A1X7UI95"/>
<name>A0A1X7UI95_AMPQE</name>
<accession>A0A1X7UI95</accession>